<dbReference type="Proteomes" id="UP000245535">
    <property type="component" value="Unassembled WGS sequence"/>
</dbReference>
<sequence>MTLAATDFLESVFYTQLTWSLYFNELTPVSLKLES</sequence>
<organism evidence="1 2">
    <name type="scientific">Sediminitomix flava</name>
    <dbReference type="NCBI Taxonomy" id="379075"/>
    <lineage>
        <taxon>Bacteria</taxon>
        <taxon>Pseudomonadati</taxon>
        <taxon>Bacteroidota</taxon>
        <taxon>Cytophagia</taxon>
        <taxon>Cytophagales</taxon>
        <taxon>Flammeovirgaceae</taxon>
        <taxon>Sediminitomix</taxon>
    </lineage>
</organism>
<reference evidence="1 2" key="1">
    <citation type="submission" date="2018-03" db="EMBL/GenBank/DDBJ databases">
        <title>Genomic Encyclopedia of Archaeal and Bacterial Type Strains, Phase II (KMG-II): from individual species to whole genera.</title>
        <authorList>
            <person name="Goeker M."/>
        </authorList>
    </citation>
    <scope>NUCLEOTIDE SEQUENCE [LARGE SCALE GENOMIC DNA]</scope>
    <source>
        <strain evidence="1 2">DSM 28229</strain>
    </source>
</reference>
<dbReference type="EMBL" id="QGDO01000003">
    <property type="protein sequence ID" value="PWJ41754.1"/>
    <property type="molecule type" value="Genomic_DNA"/>
</dbReference>
<keyword evidence="2" id="KW-1185">Reference proteome</keyword>
<dbReference type="AlphaFoldDB" id="A0A315ZAL1"/>
<name>A0A315ZAL1_SEDFL</name>
<protein>
    <submittedName>
        <fullName evidence="1">Uncharacterized protein</fullName>
    </submittedName>
</protein>
<evidence type="ECO:0000313" key="2">
    <source>
        <dbReference type="Proteomes" id="UP000245535"/>
    </source>
</evidence>
<gene>
    <name evidence="1" type="ORF">BC781_1034</name>
</gene>
<comment type="caution">
    <text evidence="1">The sequence shown here is derived from an EMBL/GenBank/DDBJ whole genome shotgun (WGS) entry which is preliminary data.</text>
</comment>
<accession>A0A315ZAL1</accession>
<proteinExistence type="predicted"/>
<evidence type="ECO:0000313" key="1">
    <source>
        <dbReference type="EMBL" id="PWJ41754.1"/>
    </source>
</evidence>